<dbReference type="RefSeq" id="WP_004485017.1">
    <property type="nucleotide sequence ID" value="NZ_AHON02000060.1"/>
</dbReference>
<protein>
    <submittedName>
        <fullName evidence="1">Uncharacterized protein</fullName>
    </submittedName>
</protein>
<accession>A0A0E2BNP5</accession>
<dbReference type="AlphaFoldDB" id="A0A0E2BNP5"/>
<organism evidence="1 2">
    <name type="scientific">Leptospira santarosai str. MOR084</name>
    <dbReference type="NCBI Taxonomy" id="1049984"/>
    <lineage>
        <taxon>Bacteria</taxon>
        <taxon>Pseudomonadati</taxon>
        <taxon>Spirochaetota</taxon>
        <taxon>Spirochaetia</taxon>
        <taxon>Leptospirales</taxon>
        <taxon>Leptospiraceae</taxon>
        <taxon>Leptospira</taxon>
    </lineage>
</organism>
<reference evidence="1" key="1">
    <citation type="submission" date="2012-10" db="EMBL/GenBank/DDBJ databases">
        <authorList>
            <person name="Harkins D.M."/>
            <person name="Durkin A.S."/>
            <person name="Brinkac L.M."/>
            <person name="Haft D.H."/>
            <person name="Selengut J.D."/>
            <person name="Sanka R."/>
            <person name="DePew J."/>
            <person name="Purushe J."/>
            <person name="Matthias M.A."/>
            <person name="Vinetz J.M."/>
            <person name="Sutton G.G."/>
            <person name="Nierman W.C."/>
            <person name="Fouts D.E."/>
        </authorList>
    </citation>
    <scope>NUCLEOTIDE SEQUENCE [LARGE SCALE GENOMIC DNA]</scope>
    <source>
        <strain evidence="1">MOR084</strain>
    </source>
</reference>
<evidence type="ECO:0000313" key="2">
    <source>
        <dbReference type="Proteomes" id="UP000006329"/>
    </source>
</evidence>
<keyword evidence="2" id="KW-1185">Reference proteome</keyword>
<comment type="caution">
    <text evidence="1">The sequence shown here is derived from an EMBL/GenBank/DDBJ whole genome shotgun (WGS) entry which is preliminary data.</text>
</comment>
<name>A0A0E2BNP5_9LEPT</name>
<gene>
    <name evidence="1" type="ORF">LEP1GSC179_0099</name>
</gene>
<sequence>MEKLKVLSCILSIITSPALYSDTKEVEYEVKKDIGEIVRGIYEIAPGVYDVGGSRSRQDHLNQLKVFNKEILPDVLKFRDAYLTGDLEGLLGSLSDEYYDKLKVNYNSRKKKGEALIKSRKEMREIYKREVLTCTEDKDLGFGLCDFLKNRENAIKNRVKIIISTYGSTDPKYKIGGLAVAFVELDGNNPDHPYSKEFQFVREKGKLQIVDTLYPDRPDVELCVFCYYESGEESVRRIFNSIKQANELK</sequence>
<evidence type="ECO:0000313" key="1">
    <source>
        <dbReference type="EMBL" id="EKO32971.1"/>
    </source>
</evidence>
<dbReference type="Proteomes" id="UP000006329">
    <property type="component" value="Unassembled WGS sequence"/>
</dbReference>
<dbReference type="EMBL" id="AHON02000060">
    <property type="protein sequence ID" value="EKO32971.1"/>
    <property type="molecule type" value="Genomic_DNA"/>
</dbReference>
<proteinExistence type="predicted"/>